<evidence type="ECO:0000313" key="2">
    <source>
        <dbReference type="Proteomes" id="UP000007305"/>
    </source>
</evidence>
<reference evidence="1" key="2">
    <citation type="submission" date="2019-07" db="EMBL/GenBank/DDBJ databases">
        <authorList>
            <person name="Seetharam A."/>
            <person name="Woodhouse M."/>
            <person name="Cannon E."/>
        </authorList>
    </citation>
    <scope>NUCLEOTIDE SEQUENCE [LARGE SCALE GENOMIC DNA]</scope>
    <source>
        <strain evidence="1">cv. B73</strain>
    </source>
</reference>
<proteinExistence type="predicted"/>
<organism evidence="1 2">
    <name type="scientific">Zea mays</name>
    <name type="common">Maize</name>
    <dbReference type="NCBI Taxonomy" id="4577"/>
    <lineage>
        <taxon>Eukaryota</taxon>
        <taxon>Viridiplantae</taxon>
        <taxon>Streptophyta</taxon>
        <taxon>Embryophyta</taxon>
        <taxon>Tracheophyta</taxon>
        <taxon>Spermatophyta</taxon>
        <taxon>Magnoliopsida</taxon>
        <taxon>Liliopsida</taxon>
        <taxon>Poales</taxon>
        <taxon>Poaceae</taxon>
        <taxon>PACMAD clade</taxon>
        <taxon>Panicoideae</taxon>
        <taxon>Andropogonodae</taxon>
        <taxon>Andropogoneae</taxon>
        <taxon>Tripsacinae</taxon>
        <taxon>Zea</taxon>
    </lineage>
</organism>
<reference evidence="1" key="3">
    <citation type="submission" date="2021-05" db="UniProtKB">
        <authorList>
            <consortium name="EnsemblPlants"/>
        </authorList>
    </citation>
    <scope>IDENTIFICATION</scope>
    <source>
        <strain evidence="1">cv. B73</strain>
    </source>
</reference>
<dbReference type="Gramene" id="Zm00001eb088640_T006">
    <property type="protein sequence ID" value="Zm00001eb088640_P006"/>
    <property type="gene ID" value="Zm00001eb088640"/>
</dbReference>
<dbReference type="Proteomes" id="UP000007305">
    <property type="component" value="Chromosome 2"/>
</dbReference>
<gene>
    <name evidence="1" type="primary">LOC103646835</name>
</gene>
<protein>
    <submittedName>
        <fullName evidence="1">Uncharacterized protein</fullName>
    </submittedName>
</protein>
<accession>A0A804MIM3</accession>
<dbReference type="EnsemblPlants" id="Zm00001eb088640_T006">
    <property type="protein sequence ID" value="Zm00001eb088640_P006"/>
    <property type="gene ID" value="Zm00001eb088640"/>
</dbReference>
<dbReference type="InParanoid" id="A0A804MIM3"/>
<dbReference type="AlphaFoldDB" id="A0A804MIM3"/>
<evidence type="ECO:0000313" key="1">
    <source>
        <dbReference type="EnsemblPlants" id="Zm00001eb088640_P006"/>
    </source>
</evidence>
<name>A0A804MIM3_MAIZE</name>
<sequence length="170" mass="19798">MAPTAAQEETRCNDNSISQRRSERMSDWKMFGFFCKIKVSMHLISLWISSSWSASLYDKGDPESPSLESAPLPDDDRLRIASEFRIVPHGDGGHYLLVALCDKVKLKDYMFHIFFMLKLSCMLFRPFKGNMPHISLFWCSELHMVLFMVSVASNRDIRFLYLPIWSYLNL</sequence>
<keyword evidence="2" id="KW-1185">Reference proteome</keyword>
<reference evidence="2" key="1">
    <citation type="submission" date="2015-12" db="EMBL/GenBank/DDBJ databases">
        <title>Update maize B73 reference genome by single molecule sequencing technologies.</title>
        <authorList>
            <consortium name="Maize Genome Sequencing Project"/>
            <person name="Ware D."/>
        </authorList>
    </citation>
    <scope>NUCLEOTIDE SEQUENCE [LARGE SCALE GENOMIC DNA]</scope>
    <source>
        <strain evidence="2">cv. B73</strain>
    </source>
</reference>